<keyword evidence="2" id="KW-1185">Reference proteome</keyword>
<proteinExistence type="predicted"/>
<gene>
    <name evidence="1" type="ORF">CEURO_LOCUS8179</name>
</gene>
<sequence length="132" mass="14235">MSSAAFGFRTCAWDLRRCYHTRRKVAARRGCSFSSSNSQIIAPPPLLLAKGLSNGTSDQGPSSLVGDWYLVSAGVAPPDAVMLEAHGCLHSKLPNLADKEIRPSPPCERGSHFGSRMVPQLATIQDAHFQSK</sequence>
<reference evidence="1" key="1">
    <citation type="submission" date="2022-07" db="EMBL/GenBank/DDBJ databases">
        <authorList>
            <person name="Macas J."/>
            <person name="Novak P."/>
            <person name="Neumann P."/>
        </authorList>
    </citation>
    <scope>NUCLEOTIDE SEQUENCE</scope>
</reference>
<evidence type="ECO:0000313" key="2">
    <source>
        <dbReference type="Proteomes" id="UP001152484"/>
    </source>
</evidence>
<protein>
    <submittedName>
        <fullName evidence="1">Uncharacterized protein</fullName>
    </submittedName>
</protein>
<dbReference type="AlphaFoldDB" id="A0A9P0Z0H7"/>
<dbReference type="Proteomes" id="UP001152484">
    <property type="component" value="Unassembled WGS sequence"/>
</dbReference>
<organism evidence="1 2">
    <name type="scientific">Cuscuta europaea</name>
    <name type="common">European dodder</name>
    <dbReference type="NCBI Taxonomy" id="41803"/>
    <lineage>
        <taxon>Eukaryota</taxon>
        <taxon>Viridiplantae</taxon>
        <taxon>Streptophyta</taxon>
        <taxon>Embryophyta</taxon>
        <taxon>Tracheophyta</taxon>
        <taxon>Spermatophyta</taxon>
        <taxon>Magnoliopsida</taxon>
        <taxon>eudicotyledons</taxon>
        <taxon>Gunneridae</taxon>
        <taxon>Pentapetalae</taxon>
        <taxon>asterids</taxon>
        <taxon>lamiids</taxon>
        <taxon>Solanales</taxon>
        <taxon>Convolvulaceae</taxon>
        <taxon>Cuscuteae</taxon>
        <taxon>Cuscuta</taxon>
        <taxon>Cuscuta subgen. Cuscuta</taxon>
    </lineage>
</organism>
<dbReference type="EMBL" id="CAMAPE010000015">
    <property type="protein sequence ID" value="CAH9082230.1"/>
    <property type="molecule type" value="Genomic_DNA"/>
</dbReference>
<comment type="caution">
    <text evidence="1">The sequence shown here is derived from an EMBL/GenBank/DDBJ whole genome shotgun (WGS) entry which is preliminary data.</text>
</comment>
<accession>A0A9P0Z0H7</accession>
<evidence type="ECO:0000313" key="1">
    <source>
        <dbReference type="EMBL" id="CAH9082230.1"/>
    </source>
</evidence>
<name>A0A9P0Z0H7_CUSEU</name>